<keyword evidence="2" id="KW-1185">Reference proteome</keyword>
<evidence type="ECO:0000313" key="2">
    <source>
        <dbReference type="Proteomes" id="UP001596201"/>
    </source>
</evidence>
<name>A0ABD5RET5_9EURY</name>
<protein>
    <submittedName>
        <fullName evidence="1">Uncharacterized protein</fullName>
    </submittedName>
</protein>
<comment type="caution">
    <text evidence="1">The sequence shown here is derived from an EMBL/GenBank/DDBJ whole genome shotgun (WGS) entry which is preliminary data.</text>
</comment>
<evidence type="ECO:0000313" key="1">
    <source>
        <dbReference type="EMBL" id="MFC5368585.1"/>
    </source>
</evidence>
<reference evidence="1 2" key="1">
    <citation type="journal article" date="2019" name="Int. J. Syst. Evol. Microbiol.">
        <title>The Global Catalogue of Microorganisms (GCM) 10K type strain sequencing project: providing services to taxonomists for standard genome sequencing and annotation.</title>
        <authorList>
            <consortium name="The Broad Institute Genomics Platform"/>
            <consortium name="The Broad Institute Genome Sequencing Center for Infectious Disease"/>
            <person name="Wu L."/>
            <person name="Ma J."/>
        </authorList>
    </citation>
    <scope>NUCLEOTIDE SEQUENCE [LARGE SCALE GENOMIC DNA]</scope>
    <source>
        <strain evidence="1 2">CGMCC 1.12237</strain>
    </source>
</reference>
<dbReference type="EMBL" id="JBHSKX010000002">
    <property type="protein sequence ID" value="MFC5368585.1"/>
    <property type="molecule type" value="Genomic_DNA"/>
</dbReference>
<gene>
    <name evidence="1" type="ORF">ACFPJ5_16800</name>
</gene>
<dbReference type="RefSeq" id="WP_227230857.1">
    <property type="nucleotide sequence ID" value="NZ_JAJCVJ010000002.1"/>
</dbReference>
<sequence>MLALLADEDCQTLIVADAGTWLTDFLRTLGFRVVAGPDERGVVIHERQLDDLSSQRPDDLLSN</sequence>
<accession>A0ABD5RET5</accession>
<dbReference type="Proteomes" id="UP001596201">
    <property type="component" value="Unassembled WGS sequence"/>
</dbReference>
<proteinExistence type="predicted"/>
<organism evidence="1 2">
    <name type="scientific">Salinirubrum litoreum</name>
    <dbReference type="NCBI Taxonomy" id="1126234"/>
    <lineage>
        <taxon>Archaea</taxon>
        <taxon>Methanobacteriati</taxon>
        <taxon>Methanobacteriota</taxon>
        <taxon>Stenosarchaea group</taxon>
        <taxon>Halobacteria</taxon>
        <taxon>Halobacteriales</taxon>
        <taxon>Haloferacaceae</taxon>
        <taxon>Salinirubrum</taxon>
    </lineage>
</organism>
<dbReference type="AlphaFoldDB" id="A0ABD5RET5"/>